<evidence type="ECO:0000313" key="10">
    <source>
        <dbReference type="EMBL" id="CAG9773678.1"/>
    </source>
</evidence>
<dbReference type="PRINTS" id="PR00765">
    <property type="entry name" value="CRBOXYPTASEA"/>
</dbReference>
<evidence type="ECO:0000256" key="1">
    <source>
        <dbReference type="ARBA" id="ARBA00001947"/>
    </source>
</evidence>
<dbReference type="Pfam" id="PF00246">
    <property type="entry name" value="Peptidase_M14"/>
    <property type="match status" value="1"/>
</dbReference>
<accession>A0A9N9QT63</accession>
<dbReference type="Proteomes" id="UP001152799">
    <property type="component" value="Chromosome 9"/>
</dbReference>
<evidence type="ECO:0000256" key="6">
    <source>
        <dbReference type="ARBA" id="ARBA00023049"/>
    </source>
</evidence>
<gene>
    <name evidence="10" type="ORF">CEUTPL_LOCUS14065</name>
</gene>
<evidence type="ECO:0000259" key="9">
    <source>
        <dbReference type="PROSITE" id="PS52035"/>
    </source>
</evidence>
<dbReference type="Gene3D" id="3.40.630.10">
    <property type="entry name" value="Zn peptidases"/>
    <property type="match status" value="1"/>
</dbReference>
<evidence type="ECO:0000256" key="7">
    <source>
        <dbReference type="PROSITE-ProRule" id="PRU01379"/>
    </source>
</evidence>
<dbReference type="PROSITE" id="PS52035">
    <property type="entry name" value="PEPTIDASE_M14"/>
    <property type="match status" value="1"/>
</dbReference>
<organism evidence="10 11">
    <name type="scientific">Ceutorhynchus assimilis</name>
    <name type="common">cabbage seed weevil</name>
    <dbReference type="NCBI Taxonomy" id="467358"/>
    <lineage>
        <taxon>Eukaryota</taxon>
        <taxon>Metazoa</taxon>
        <taxon>Ecdysozoa</taxon>
        <taxon>Arthropoda</taxon>
        <taxon>Hexapoda</taxon>
        <taxon>Insecta</taxon>
        <taxon>Pterygota</taxon>
        <taxon>Neoptera</taxon>
        <taxon>Endopterygota</taxon>
        <taxon>Coleoptera</taxon>
        <taxon>Polyphaga</taxon>
        <taxon>Cucujiformia</taxon>
        <taxon>Curculionidae</taxon>
        <taxon>Ceutorhynchinae</taxon>
        <taxon>Ceutorhynchus</taxon>
    </lineage>
</organism>
<keyword evidence="11" id="KW-1185">Reference proteome</keyword>
<keyword evidence="6" id="KW-0482">Metalloprotease</keyword>
<keyword evidence="5" id="KW-0862">Zinc</keyword>
<evidence type="ECO:0000256" key="5">
    <source>
        <dbReference type="ARBA" id="ARBA00022833"/>
    </source>
</evidence>
<feature type="compositionally biased region" description="Basic residues" evidence="8">
    <location>
        <begin position="1"/>
        <end position="24"/>
    </location>
</feature>
<proteinExistence type="inferred from homology"/>
<comment type="similarity">
    <text evidence="2 7">Belongs to the peptidase M14 family.</text>
</comment>
<feature type="region of interest" description="Disordered" evidence="8">
    <location>
        <begin position="167"/>
        <end position="224"/>
    </location>
</feature>
<reference evidence="10" key="1">
    <citation type="submission" date="2022-01" db="EMBL/GenBank/DDBJ databases">
        <authorList>
            <person name="King R."/>
        </authorList>
    </citation>
    <scope>NUCLEOTIDE SEQUENCE</scope>
</reference>
<dbReference type="PANTHER" id="PTHR11705:SF143">
    <property type="entry name" value="SLL0236 PROTEIN"/>
    <property type="match status" value="1"/>
</dbReference>
<comment type="caution">
    <text evidence="7">Lacks conserved residue(s) required for the propagation of feature annotation.</text>
</comment>
<dbReference type="SMART" id="SM00631">
    <property type="entry name" value="Zn_pept"/>
    <property type="match status" value="1"/>
</dbReference>
<dbReference type="GO" id="GO:0005615">
    <property type="term" value="C:extracellular space"/>
    <property type="evidence" value="ECO:0007669"/>
    <property type="project" value="TreeGrafter"/>
</dbReference>
<evidence type="ECO:0000256" key="8">
    <source>
        <dbReference type="SAM" id="MobiDB-lite"/>
    </source>
</evidence>
<dbReference type="EMBL" id="OU892285">
    <property type="protein sequence ID" value="CAG9773678.1"/>
    <property type="molecule type" value="Genomic_DNA"/>
</dbReference>
<name>A0A9N9QT63_9CUCU</name>
<feature type="compositionally biased region" description="Polar residues" evidence="8">
    <location>
        <begin position="184"/>
        <end position="200"/>
    </location>
</feature>
<dbReference type="PANTHER" id="PTHR11705">
    <property type="entry name" value="PROTEASE FAMILY M14 CARBOXYPEPTIDASE A,B"/>
    <property type="match status" value="1"/>
</dbReference>
<protein>
    <recommendedName>
        <fullName evidence="9">Peptidase M14 domain-containing protein</fullName>
    </recommendedName>
</protein>
<evidence type="ECO:0000256" key="4">
    <source>
        <dbReference type="ARBA" id="ARBA00022801"/>
    </source>
</evidence>
<evidence type="ECO:0000256" key="2">
    <source>
        <dbReference type="ARBA" id="ARBA00005988"/>
    </source>
</evidence>
<keyword evidence="3" id="KW-0645">Protease</keyword>
<evidence type="ECO:0000256" key="3">
    <source>
        <dbReference type="ARBA" id="ARBA00022670"/>
    </source>
</evidence>
<feature type="compositionally biased region" description="Basic and acidic residues" evidence="8">
    <location>
        <begin position="202"/>
        <end position="215"/>
    </location>
</feature>
<dbReference type="GO" id="GO:0006508">
    <property type="term" value="P:proteolysis"/>
    <property type="evidence" value="ECO:0007669"/>
    <property type="project" value="UniProtKB-KW"/>
</dbReference>
<dbReference type="GO" id="GO:0004181">
    <property type="term" value="F:metallocarboxypeptidase activity"/>
    <property type="evidence" value="ECO:0007669"/>
    <property type="project" value="InterPro"/>
</dbReference>
<keyword evidence="4" id="KW-0378">Hydrolase</keyword>
<feature type="region of interest" description="Disordered" evidence="8">
    <location>
        <begin position="1"/>
        <end position="33"/>
    </location>
</feature>
<dbReference type="InterPro" id="IPR000834">
    <property type="entry name" value="Peptidase_M14"/>
</dbReference>
<dbReference type="GO" id="GO:0008270">
    <property type="term" value="F:zinc ion binding"/>
    <property type="evidence" value="ECO:0007669"/>
    <property type="project" value="InterPro"/>
</dbReference>
<comment type="cofactor">
    <cofactor evidence="1">
        <name>Zn(2+)</name>
        <dbReference type="ChEBI" id="CHEBI:29105"/>
    </cofactor>
</comment>
<dbReference type="SUPFAM" id="SSF53187">
    <property type="entry name" value="Zn-dependent exopeptidases"/>
    <property type="match status" value="1"/>
</dbReference>
<dbReference type="OrthoDB" id="3626597at2759"/>
<dbReference type="AlphaFoldDB" id="A0A9N9QT63"/>
<feature type="domain" description="Peptidase M14" evidence="9">
    <location>
        <begin position="54"/>
        <end position="402"/>
    </location>
</feature>
<evidence type="ECO:0000313" key="11">
    <source>
        <dbReference type="Proteomes" id="UP001152799"/>
    </source>
</evidence>
<sequence>MSIRRHDRKPTKPIIKKSKSKKTVAQKPKTPSQNPIVVEKLRLPCIRREEFHDSFLSYDKITDFLIKVQKDHPRSVNVESIGDSKEGKPIWIVQITSINSTESPKQVTFIEAGLNGEDIFAVSNCLHIVDHLSRNDNSVRTMDYFICPCGNPDAYDKFIETKIKKETSGETEKAQKKGNRRGSNKNCSKTMVFNKVNSNKVKGKEDPNETDEAKKHNNKNVDGLHCNKQQVDNFGIDLTNNFPVILGLSDMAKIKSHIFLEKIQVWKEHYIKDAPETVALLRTINHYQFAIKLLISLHDGGETISYPFGFTLEKDQESRDLQEVAKKGKCAMPCRNFQFGSYYDIRGMTYGILMDFLKIDKASIKYLYAIQVHAKTKKGNEKQEMKTLRANGVQMMQCIKRMSCSVYKLYTNMTGNKEVELVRTRPGIVRKKSL</sequence>